<keyword evidence="2" id="KW-1185">Reference proteome</keyword>
<dbReference type="EMBL" id="CP042326">
    <property type="protein sequence ID" value="QDZ40691.1"/>
    <property type="molecule type" value="Genomic_DNA"/>
</dbReference>
<dbReference type="InterPro" id="IPR032568">
    <property type="entry name" value="DUF4926"/>
</dbReference>
<dbReference type="Proteomes" id="UP000318453">
    <property type="component" value="Chromosome"/>
</dbReference>
<reference evidence="1" key="1">
    <citation type="submission" date="2019-08" db="EMBL/GenBank/DDBJ databases">
        <title>Carotenoids and Carotenoid Binding Proteins in the Halophilic Cyanobacterium Euhalothece sp. ZM00.</title>
        <authorList>
            <person name="Cho S.M."/>
            <person name="Song J.Y."/>
            <person name="Park Y.-I."/>
        </authorList>
    </citation>
    <scope>NUCLEOTIDE SEQUENCE [LARGE SCALE GENOMIC DNA]</scope>
    <source>
        <strain evidence="1">Z-M001</strain>
    </source>
</reference>
<protein>
    <submittedName>
        <fullName evidence="1">DUF4926 domain-containing protein</fullName>
    </submittedName>
</protein>
<dbReference type="OrthoDB" id="488825at2"/>
<dbReference type="KEGG" id="enn:FRE64_12455"/>
<organism evidence="1 2">
    <name type="scientific">Euhalothece natronophila Z-M001</name>
    <dbReference type="NCBI Taxonomy" id="522448"/>
    <lineage>
        <taxon>Bacteria</taxon>
        <taxon>Bacillati</taxon>
        <taxon>Cyanobacteriota</taxon>
        <taxon>Cyanophyceae</taxon>
        <taxon>Oscillatoriophycideae</taxon>
        <taxon>Chroococcales</taxon>
        <taxon>Halothecacae</taxon>
        <taxon>Halothece cluster</taxon>
        <taxon>Euhalothece</taxon>
    </lineage>
</organism>
<evidence type="ECO:0000313" key="2">
    <source>
        <dbReference type="Proteomes" id="UP000318453"/>
    </source>
</evidence>
<accession>A0A5B8NQ79</accession>
<sequence length="81" mass="8940">MDLELYQEVALTRNFPEYQLQEGDIATLIDFVPHPNGGETGCVLEVFNAVGESINVVTVPISAIKKLTSHEILSSRKLINL</sequence>
<dbReference type="Pfam" id="PF16277">
    <property type="entry name" value="DUF4926"/>
    <property type="match status" value="1"/>
</dbReference>
<dbReference type="RefSeq" id="WP_146296537.1">
    <property type="nucleotide sequence ID" value="NZ_CP042326.1"/>
</dbReference>
<gene>
    <name evidence="1" type="ORF">FRE64_12455</name>
</gene>
<proteinExistence type="predicted"/>
<evidence type="ECO:0000313" key="1">
    <source>
        <dbReference type="EMBL" id="QDZ40691.1"/>
    </source>
</evidence>
<dbReference type="AlphaFoldDB" id="A0A5B8NQ79"/>
<name>A0A5B8NQ79_9CHRO</name>